<dbReference type="InterPro" id="IPR036291">
    <property type="entry name" value="NAD(P)-bd_dom_sf"/>
</dbReference>
<dbReference type="CDD" id="cd08249">
    <property type="entry name" value="enoyl_reductase_like"/>
    <property type="match status" value="1"/>
</dbReference>
<dbReference type="STRING" id="1442371.A0A0D2ITH1"/>
<dbReference type="PANTHER" id="PTHR45348">
    <property type="entry name" value="HYPOTHETICAL OXIDOREDUCTASE (EUROFUNG)"/>
    <property type="match status" value="1"/>
</dbReference>
<evidence type="ECO:0000313" key="4">
    <source>
        <dbReference type="EMBL" id="KIY00267.1"/>
    </source>
</evidence>
<dbReference type="InterPro" id="IPR013149">
    <property type="entry name" value="ADH-like_C"/>
</dbReference>
<dbReference type="AlphaFoldDB" id="A0A0D2ITH1"/>
<sequence length="344" mass="37540">MKAIVLQGEPGKAVLEHDRPYPQPRSGYVLVDVKAVALNPTDWKHIDYLNVEKGMLAGCDFAGVVAETGNGYSKQWKVGDRVCGFVQGANKLQHEDGAFAERIAVKADLALRVPDDMSFEDAATLGVGVVTCGQGLVYEMGMNRPSQKDQTPKNEHILIYGGSSSTGVLGIQFAKLAGYIPITTCSTSNFDLVKALGAAEAFDYKDPKCVEKIQNYTNNDLKYVWDTIGTTTSAELCSKVLSAGGTYGTIVALKFPRTDVKTTWSIAYSAMGEAVRRKPAYDAPGQPAHFEFAKGWVEEVDQLLAQKRLKVHQIRRGKGLEEVFDGMDLMRKGKVSGQKLVYTL</sequence>
<accession>A0A0D2ITH1</accession>
<dbReference type="InterPro" id="IPR013154">
    <property type="entry name" value="ADH-like_N"/>
</dbReference>
<comment type="similarity">
    <text evidence="1">Belongs to the zinc-containing alcohol dehydrogenase family.</text>
</comment>
<dbReference type="GeneID" id="27709698"/>
<evidence type="ECO:0000259" key="3">
    <source>
        <dbReference type="SMART" id="SM00829"/>
    </source>
</evidence>
<feature type="domain" description="Enoyl reductase (ER)" evidence="3">
    <location>
        <begin position="8"/>
        <end position="341"/>
    </location>
</feature>
<dbReference type="PANTHER" id="PTHR45348:SF2">
    <property type="entry name" value="ZINC-TYPE ALCOHOL DEHYDROGENASE-LIKE PROTEIN C2E1P3.01"/>
    <property type="match status" value="1"/>
</dbReference>
<dbReference type="InterPro" id="IPR047122">
    <property type="entry name" value="Trans-enoyl_RdTase-like"/>
</dbReference>
<organism evidence="4 5">
    <name type="scientific">Fonsecaea multimorphosa CBS 102226</name>
    <dbReference type="NCBI Taxonomy" id="1442371"/>
    <lineage>
        <taxon>Eukaryota</taxon>
        <taxon>Fungi</taxon>
        <taxon>Dikarya</taxon>
        <taxon>Ascomycota</taxon>
        <taxon>Pezizomycotina</taxon>
        <taxon>Eurotiomycetes</taxon>
        <taxon>Chaetothyriomycetidae</taxon>
        <taxon>Chaetothyriales</taxon>
        <taxon>Herpotrichiellaceae</taxon>
        <taxon>Fonsecaea</taxon>
    </lineage>
</organism>
<protein>
    <recommendedName>
        <fullName evidence="3">Enoyl reductase (ER) domain-containing protein</fullName>
    </recommendedName>
</protein>
<dbReference type="Pfam" id="PF00107">
    <property type="entry name" value="ADH_zinc_N"/>
    <property type="match status" value="1"/>
</dbReference>
<reference evidence="4 5" key="1">
    <citation type="submission" date="2015-01" db="EMBL/GenBank/DDBJ databases">
        <title>The Genome Sequence of Fonsecaea multimorphosa CBS 102226.</title>
        <authorList>
            <consortium name="The Broad Institute Genomics Platform"/>
            <person name="Cuomo C."/>
            <person name="de Hoog S."/>
            <person name="Gorbushina A."/>
            <person name="Stielow B."/>
            <person name="Teixiera M."/>
            <person name="Abouelleil A."/>
            <person name="Chapman S.B."/>
            <person name="Priest M."/>
            <person name="Young S.K."/>
            <person name="Wortman J."/>
            <person name="Nusbaum C."/>
            <person name="Birren B."/>
        </authorList>
    </citation>
    <scope>NUCLEOTIDE SEQUENCE [LARGE SCALE GENOMIC DNA]</scope>
    <source>
        <strain evidence="4 5">CBS 102226</strain>
    </source>
</reference>
<dbReference type="Gene3D" id="3.90.180.10">
    <property type="entry name" value="Medium-chain alcohol dehydrogenases, catalytic domain"/>
    <property type="match status" value="1"/>
</dbReference>
<dbReference type="SMART" id="SM00829">
    <property type="entry name" value="PKS_ER"/>
    <property type="match status" value="1"/>
</dbReference>
<name>A0A0D2ITH1_9EURO</name>
<dbReference type="Proteomes" id="UP000053411">
    <property type="component" value="Unassembled WGS sequence"/>
</dbReference>
<dbReference type="SUPFAM" id="SSF51735">
    <property type="entry name" value="NAD(P)-binding Rossmann-fold domains"/>
    <property type="match status" value="1"/>
</dbReference>
<dbReference type="EMBL" id="KN848067">
    <property type="protein sequence ID" value="KIY00267.1"/>
    <property type="molecule type" value="Genomic_DNA"/>
</dbReference>
<dbReference type="RefSeq" id="XP_016634389.1">
    <property type="nucleotide sequence ID" value="XM_016774462.1"/>
</dbReference>
<proteinExistence type="inferred from homology"/>
<gene>
    <name evidence="4" type="ORF">Z520_03952</name>
</gene>
<dbReference type="InterPro" id="IPR020843">
    <property type="entry name" value="ER"/>
</dbReference>
<dbReference type="InterPro" id="IPR011032">
    <property type="entry name" value="GroES-like_sf"/>
</dbReference>
<evidence type="ECO:0000256" key="2">
    <source>
        <dbReference type="ARBA" id="ARBA00023002"/>
    </source>
</evidence>
<dbReference type="SUPFAM" id="SSF50129">
    <property type="entry name" value="GroES-like"/>
    <property type="match status" value="1"/>
</dbReference>
<keyword evidence="2" id="KW-0560">Oxidoreductase</keyword>
<dbReference type="GO" id="GO:0016651">
    <property type="term" value="F:oxidoreductase activity, acting on NAD(P)H"/>
    <property type="evidence" value="ECO:0007669"/>
    <property type="project" value="InterPro"/>
</dbReference>
<dbReference type="Gene3D" id="3.40.50.720">
    <property type="entry name" value="NAD(P)-binding Rossmann-like Domain"/>
    <property type="match status" value="1"/>
</dbReference>
<evidence type="ECO:0000256" key="1">
    <source>
        <dbReference type="ARBA" id="ARBA00008072"/>
    </source>
</evidence>
<dbReference type="VEuPathDB" id="FungiDB:Z520_03952"/>
<dbReference type="OrthoDB" id="48317at2759"/>
<dbReference type="Pfam" id="PF08240">
    <property type="entry name" value="ADH_N"/>
    <property type="match status" value="1"/>
</dbReference>
<keyword evidence="5" id="KW-1185">Reference proteome</keyword>
<evidence type="ECO:0000313" key="5">
    <source>
        <dbReference type="Proteomes" id="UP000053411"/>
    </source>
</evidence>